<comment type="caution">
    <text evidence="1">The sequence shown here is derived from an EMBL/GenBank/DDBJ whole genome shotgun (WGS) entry which is preliminary data.</text>
</comment>
<protein>
    <recommendedName>
        <fullName evidence="3">HTH-type transcriptional repressor KstR2 C-terminal domain-containing protein</fullName>
    </recommendedName>
</protein>
<sequence length="102" mass="11568">MTCQLSSSPYSLGARARCTPKELLVSIKEGRTKSLISYMDRFSKRIVEVDKISDDAALMAVLSGIHTITRFWWSAHEDGPATYQEFIFRAEKYINTKEATSD</sequence>
<name>A0ABD1QVM6_9LAMI</name>
<reference evidence="2" key="1">
    <citation type="submission" date="2024-07" db="EMBL/GenBank/DDBJ databases">
        <title>Two chromosome-level genome assemblies of Korean endemic species Abeliophyllum distichum and Forsythia ovata (Oleaceae).</title>
        <authorList>
            <person name="Jang H."/>
        </authorList>
    </citation>
    <scope>NUCLEOTIDE SEQUENCE [LARGE SCALE GENOMIC DNA]</scope>
</reference>
<evidence type="ECO:0008006" key="3">
    <source>
        <dbReference type="Google" id="ProtNLM"/>
    </source>
</evidence>
<accession>A0ABD1QVM6</accession>
<dbReference type="EMBL" id="JBFOLK010000010">
    <property type="protein sequence ID" value="KAL2480260.1"/>
    <property type="molecule type" value="Genomic_DNA"/>
</dbReference>
<keyword evidence="2" id="KW-1185">Reference proteome</keyword>
<dbReference type="AlphaFoldDB" id="A0ABD1QVM6"/>
<proteinExistence type="predicted"/>
<gene>
    <name evidence="1" type="ORF">Adt_33226</name>
</gene>
<dbReference type="Proteomes" id="UP001604336">
    <property type="component" value="Unassembled WGS sequence"/>
</dbReference>
<evidence type="ECO:0000313" key="2">
    <source>
        <dbReference type="Proteomes" id="UP001604336"/>
    </source>
</evidence>
<evidence type="ECO:0000313" key="1">
    <source>
        <dbReference type="EMBL" id="KAL2480260.1"/>
    </source>
</evidence>
<organism evidence="1 2">
    <name type="scientific">Abeliophyllum distichum</name>
    <dbReference type="NCBI Taxonomy" id="126358"/>
    <lineage>
        <taxon>Eukaryota</taxon>
        <taxon>Viridiplantae</taxon>
        <taxon>Streptophyta</taxon>
        <taxon>Embryophyta</taxon>
        <taxon>Tracheophyta</taxon>
        <taxon>Spermatophyta</taxon>
        <taxon>Magnoliopsida</taxon>
        <taxon>eudicotyledons</taxon>
        <taxon>Gunneridae</taxon>
        <taxon>Pentapetalae</taxon>
        <taxon>asterids</taxon>
        <taxon>lamiids</taxon>
        <taxon>Lamiales</taxon>
        <taxon>Oleaceae</taxon>
        <taxon>Forsythieae</taxon>
        <taxon>Abeliophyllum</taxon>
    </lineage>
</organism>